<reference evidence="1 2" key="1">
    <citation type="submission" date="2014-07" db="EMBL/GenBank/DDBJ databases">
        <authorList>
            <person name="McCorrison J."/>
            <person name="Sanka R."/>
            <person name="Torralba M."/>
            <person name="Gillis M."/>
            <person name="Haft D.H."/>
            <person name="Methe B."/>
            <person name="Sutton G."/>
            <person name="Nelson K.E."/>
        </authorList>
    </citation>
    <scope>NUCLEOTIDE SEQUENCE [LARGE SCALE GENOMIC DNA]</scope>
    <source>
        <strain evidence="1 2">DNF00853</strain>
    </source>
</reference>
<evidence type="ECO:0000313" key="1">
    <source>
        <dbReference type="EMBL" id="KGF33889.1"/>
    </source>
</evidence>
<comment type="caution">
    <text evidence="1">The sequence shown here is derived from an EMBL/GenBank/DDBJ whole genome shotgun (WGS) entry which is preliminary data.</text>
</comment>
<dbReference type="RefSeq" id="WP_036873929.1">
    <property type="nucleotide sequence ID" value="NZ_JRNN01000077.1"/>
</dbReference>
<protein>
    <recommendedName>
        <fullName evidence="3">XRE family transcriptional regulator</fullName>
    </recommendedName>
</protein>
<dbReference type="Proteomes" id="UP000029556">
    <property type="component" value="Unassembled WGS sequence"/>
</dbReference>
<dbReference type="EMBL" id="JRNN01000077">
    <property type="protein sequence ID" value="KGF33889.1"/>
    <property type="molecule type" value="Genomic_DNA"/>
</dbReference>
<sequence length="73" mass="8573">MNKQNINEMNDVTLQDYYAKLSKEEKGKLLKYIAFHLEIGYSTLVGKFSGRLHFSKVEALVIHKIINEETWKK</sequence>
<evidence type="ECO:0008006" key="3">
    <source>
        <dbReference type="Google" id="ProtNLM"/>
    </source>
</evidence>
<dbReference type="OrthoDB" id="9995143at2"/>
<organism evidence="1 2">
    <name type="scientific">Hoylesella buccalis DNF00853</name>
    <dbReference type="NCBI Taxonomy" id="1401074"/>
    <lineage>
        <taxon>Bacteria</taxon>
        <taxon>Pseudomonadati</taxon>
        <taxon>Bacteroidota</taxon>
        <taxon>Bacteroidia</taxon>
        <taxon>Bacteroidales</taxon>
        <taxon>Prevotellaceae</taxon>
        <taxon>Hoylesella</taxon>
    </lineage>
</organism>
<accession>A0A096BL70</accession>
<gene>
    <name evidence="1" type="ORF">HMPREF2137_09670</name>
</gene>
<dbReference type="AlphaFoldDB" id="A0A096BL70"/>
<evidence type="ECO:0000313" key="2">
    <source>
        <dbReference type="Proteomes" id="UP000029556"/>
    </source>
</evidence>
<proteinExistence type="predicted"/>
<name>A0A096BL70_9BACT</name>